<keyword evidence="15" id="KW-0325">Glycoprotein</keyword>
<evidence type="ECO:0000256" key="19">
    <source>
        <dbReference type="SAM" id="MobiDB-lite"/>
    </source>
</evidence>
<evidence type="ECO:0000313" key="24">
    <source>
        <dbReference type="Proteomes" id="UP001642540"/>
    </source>
</evidence>
<dbReference type="Pfam" id="PF00057">
    <property type="entry name" value="Ldl_recept_a"/>
    <property type="match status" value="1"/>
</dbReference>
<keyword evidence="11 20" id="KW-0472">Membrane</keyword>
<evidence type="ECO:0000259" key="22">
    <source>
        <dbReference type="PROSITE" id="PS50060"/>
    </source>
</evidence>
<dbReference type="SUPFAM" id="SSF57424">
    <property type="entry name" value="LDL receptor-like module"/>
    <property type="match status" value="1"/>
</dbReference>
<evidence type="ECO:0000256" key="17">
    <source>
        <dbReference type="PROSITE-ProRule" id="PRU00124"/>
    </source>
</evidence>
<keyword evidence="9 18" id="KW-0067">ATP-binding</keyword>
<evidence type="ECO:0000256" key="14">
    <source>
        <dbReference type="ARBA" id="ARBA00023170"/>
    </source>
</evidence>
<dbReference type="Gene3D" id="2.60.120.200">
    <property type="match status" value="2"/>
</dbReference>
<keyword evidence="24" id="KW-1185">Reference proteome</keyword>
<evidence type="ECO:0000256" key="4">
    <source>
        <dbReference type="ARBA" id="ARBA00022679"/>
    </source>
</evidence>
<dbReference type="PANTHER" id="PTHR24416">
    <property type="entry name" value="TYROSINE-PROTEIN KINASE RECEPTOR"/>
    <property type="match status" value="1"/>
</dbReference>
<dbReference type="InterPro" id="IPR050122">
    <property type="entry name" value="RTK"/>
</dbReference>
<accession>A0ABP1QF39</accession>
<dbReference type="EMBL" id="CAXLJM020000032">
    <property type="protein sequence ID" value="CAL8099714.1"/>
    <property type="molecule type" value="Genomic_DNA"/>
</dbReference>
<dbReference type="PROSITE" id="PS00107">
    <property type="entry name" value="PROTEIN_KINASE_ATP"/>
    <property type="match status" value="1"/>
</dbReference>
<dbReference type="InterPro" id="IPR011009">
    <property type="entry name" value="Kinase-like_dom_sf"/>
</dbReference>
<evidence type="ECO:0000256" key="16">
    <source>
        <dbReference type="ARBA" id="ARBA00051243"/>
    </source>
</evidence>
<dbReference type="SMART" id="SM00220">
    <property type="entry name" value="S_TKc"/>
    <property type="match status" value="1"/>
</dbReference>
<feature type="compositionally biased region" description="Low complexity" evidence="19">
    <location>
        <begin position="1458"/>
        <end position="1476"/>
    </location>
</feature>
<dbReference type="InterPro" id="IPR000719">
    <property type="entry name" value="Prot_kinase_dom"/>
</dbReference>
<dbReference type="CDD" id="cd06263">
    <property type="entry name" value="MAM"/>
    <property type="match status" value="1"/>
</dbReference>
<evidence type="ECO:0000256" key="11">
    <source>
        <dbReference type="ARBA" id="ARBA00023136"/>
    </source>
</evidence>
<comment type="catalytic activity">
    <reaction evidence="16">
        <text>L-tyrosyl-[protein] + ATP = O-phospho-L-tyrosyl-[protein] + ADP + H(+)</text>
        <dbReference type="Rhea" id="RHEA:10596"/>
        <dbReference type="Rhea" id="RHEA-COMP:10136"/>
        <dbReference type="Rhea" id="RHEA-COMP:20101"/>
        <dbReference type="ChEBI" id="CHEBI:15378"/>
        <dbReference type="ChEBI" id="CHEBI:30616"/>
        <dbReference type="ChEBI" id="CHEBI:46858"/>
        <dbReference type="ChEBI" id="CHEBI:61978"/>
        <dbReference type="ChEBI" id="CHEBI:456216"/>
        <dbReference type="EC" id="2.7.10.1"/>
    </reaction>
</comment>
<comment type="caution">
    <text evidence="23">The sequence shown here is derived from an EMBL/GenBank/DDBJ whole genome shotgun (WGS) entry which is preliminary data.</text>
</comment>
<evidence type="ECO:0000256" key="1">
    <source>
        <dbReference type="ARBA" id="ARBA00004251"/>
    </source>
</evidence>
<dbReference type="Pfam" id="PF00629">
    <property type="entry name" value="MAM"/>
    <property type="match status" value="2"/>
</dbReference>
<evidence type="ECO:0000259" key="21">
    <source>
        <dbReference type="PROSITE" id="PS50011"/>
    </source>
</evidence>
<dbReference type="SMART" id="SM00219">
    <property type="entry name" value="TyrKc"/>
    <property type="match status" value="1"/>
</dbReference>
<keyword evidence="13 17" id="KW-1015">Disulfide bond</keyword>
<dbReference type="CDD" id="cd05036">
    <property type="entry name" value="PTKc_ALK_LTK"/>
    <property type="match status" value="1"/>
</dbReference>
<keyword evidence="4" id="KW-0808">Transferase</keyword>
<dbReference type="Gene3D" id="1.10.510.10">
    <property type="entry name" value="Transferase(Phosphotransferase) domain 1"/>
    <property type="match status" value="1"/>
</dbReference>
<keyword evidence="5 20" id="KW-0812">Transmembrane</keyword>
<dbReference type="PROSITE" id="PS50011">
    <property type="entry name" value="PROTEIN_KINASE_DOM"/>
    <property type="match status" value="1"/>
</dbReference>
<proteinExistence type="predicted"/>
<evidence type="ECO:0000256" key="12">
    <source>
        <dbReference type="ARBA" id="ARBA00023137"/>
    </source>
</evidence>
<feature type="region of interest" description="Disordered" evidence="19">
    <location>
        <begin position="146"/>
        <end position="167"/>
    </location>
</feature>
<feature type="domain" description="MAM" evidence="22">
    <location>
        <begin position="179"/>
        <end position="354"/>
    </location>
</feature>
<evidence type="ECO:0000256" key="3">
    <source>
        <dbReference type="ARBA" id="ARBA00022475"/>
    </source>
</evidence>
<dbReference type="PROSITE" id="PS00109">
    <property type="entry name" value="PROTEIN_KINASE_TYR"/>
    <property type="match status" value="1"/>
</dbReference>
<dbReference type="SMART" id="SM00192">
    <property type="entry name" value="LDLa"/>
    <property type="match status" value="1"/>
</dbReference>
<reference evidence="23 24" key="1">
    <citation type="submission" date="2024-08" db="EMBL/GenBank/DDBJ databases">
        <authorList>
            <person name="Cucini C."/>
            <person name="Frati F."/>
        </authorList>
    </citation>
    <scope>NUCLEOTIDE SEQUENCE [LARGE SCALE GENOMIC DNA]</scope>
</reference>
<feature type="region of interest" description="Disordered" evidence="19">
    <location>
        <begin position="1444"/>
        <end position="1526"/>
    </location>
</feature>
<dbReference type="Gene3D" id="3.30.200.20">
    <property type="entry name" value="Phosphorylase Kinase, domain 1"/>
    <property type="match status" value="1"/>
</dbReference>
<feature type="compositionally biased region" description="Polar residues" evidence="19">
    <location>
        <begin position="752"/>
        <end position="761"/>
    </location>
</feature>
<keyword evidence="14" id="KW-0675">Receptor</keyword>
<dbReference type="InterPro" id="IPR013320">
    <property type="entry name" value="ConA-like_dom_sf"/>
</dbReference>
<dbReference type="InterPro" id="IPR008266">
    <property type="entry name" value="Tyr_kinase_AS"/>
</dbReference>
<dbReference type="InterPro" id="IPR001245">
    <property type="entry name" value="Ser-Thr/Tyr_kinase_cat_dom"/>
</dbReference>
<dbReference type="InterPro" id="IPR020635">
    <property type="entry name" value="Tyr_kinase_cat_dom"/>
</dbReference>
<dbReference type="Pfam" id="PF07714">
    <property type="entry name" value="PK_Tyr_Ser-Thr"/>
    <property type="match status" value="1"/>
</dbReference>
<evidence type="ECO:0000256" key="18">
    <source>
        <dbReference type="PROSITE-ProRule" id="PRU10141"/>
    </source>
</evidence>
<dbReference type="InterPro" id="IPR036055">
    <property type="entry name" value="LDL_receptor-like_sf"/>
</dbReference>
<evidence type="ECO:0000256" key="7">
    <source>
        <dbReference type="ARBA" id="ARBA00022741"/>
    </source>
</evidence>
<dbReference type="InterPro" id="IPR000998">
    <property type="entry name" value="MAM_dom"/>
</dbReference>
<organism evidence="23 24">
    <name type="scientific">Orchesella dallaii</name>
    <dbReference type="NCBI Taxonomy" id="48710"/>
    <lineage>
        <taxon>Eukaryota</taxon>
        <taxon>Metazoa</taxon>
        <taxon>Ecdysozoa</taxon>
        <taxon>Arthropoda</taxon>
        <taxon>Hexapoda</taxon>
        <taxon>Collembola</taxon>
        <taxon>Entomobryomorpha</taxon>
        <taxon>Entomobryoidea</taxon>
        <taxon>Orchesellidae</taxon>
        <taxon>Orchesellinae</taxon>
        <taxon>Orchesella</taxon>
    </lineage>
</organism>
<dbReference type="InterPro" id="IPR002172">
    <property type="entry name" value="LDrepeatLR_classA_rpt"/>
</dbReference>
<keyword evidence="3" id="KW-1003">Cell membrane</keyword>
<feature type="transmembrane region" description="Helical" evidence="20">
    <location>
        <begin position="120"/>
        <end position="139"/>
    </location>
</feature>
<protein>
    <recommendedName>
        <fullName evidence="2">receptor protein-tyrosine kinase</fullName>
        <ecNumber evidence="2">2.7.10.1</ecNumber>
    </recommendedName>
</protein>
<keyword evidence="8" id="KW-0418">Kinase</keyword>
<dbReference type="PROSITE" id="PS50068">
    <property type="entry name" value="LDLRA_2"/>
    <property type="match status" value="1"/>
</dbReference>
<keyword evidence="10 20" id="KW-1133">Transmembrane helix</keyword>
<feature type="transmembrane region" description="Helical" evidence="20">
    <location>
        <begin position="1015"/>
        <end position="1043"/>
    </location>
</feature>
<dbReference type="PRINTS" id="PR00109">
    <property type="entry name" value="TYRKINASE"/>
</dbReference>
<evidence type="ECO:0000256" key="15">
    <source>
        <dbReference type="ARBA" id="ARBA00023180"/>
    </source>
</evidence>
<keyword evidence="12" id="KW-0829">Tyrosine-protein kinase</keyword>
<evidence type="ECO:0000256" key="2">
    <source>
        <dbReference type="ARBA" id="ARBA00011902"/>
    </source>
</evidence>
<dbReference type="SMART" id="SM00137">
    <property type="entry name" value="MAM"/>
    <property type="match status" value="1"/>
</dbReference>
<dbReference type="Pfam" id="PF12810">
    <property type="entry name" value="ALK_LTK_GRD"/>
    <property type="match status" value="1"/>
</dbReference>
<dbReference type="EC" id="2.7.10.1" evidence="2"/>
<dbReference type="SUPFAM" id="SSF49899">
    <property type="entry name" value="Concanavalin A-like lectins/glucanases"/>
    <property type="match status" value="2"/>
</dbReference>
<feature type="disulfide bond" evidence="17">
    <location>
        <begin position="356"/>
        <end position="368"/>
    </location>
</feature>
<dbReference type="PROSITE" id="PS50060">
    <property type="entry name" value="MAM_2"/>
    <property type="match status" value="2"/>
</dbReference>
<name>A0ABP1QF39_9HEXA</name>
<evidence type="ECO:0000256" key="13">
    <source>
        <dbReference type="ARBA" id="ARBA00023157"/>
    </source>
</evidence>
<dbReference type="InterPro" id="IPR023415">
    <property type="entry name" value="LDLR_class-A_CS"/>
</dbReference>
<feature type="domain" description="Protein kinase" evidence="21">
    <location>
        <begin position="1103"/>
        <end position="1379"/>
    </location>
</feature>
<feature type="domain" description="MAM" evidence="22">
    <location>
        <begin position="400"/>
        <end position="582"/>
    </location>
</feature>
<feature type="compositionally biased region" description="Low complexity" evidence="19">
    <location>
        <begin position="1504"/>
        <end position="1523"/>
    </location>
</feature>
<evidence type="ECO:0000256" key="10">
    <source>
        <dbReference type="ARBA" id="ARBA00022989"/>
    </source>
</evidence>
<sequence>MSTTHNPSIPTRDCELGRNKEMEMMDGRSLGFKAEEVENTLDIKSISSSCNSSASSEGVKSLRFYEKQSSSRISCSKTRKPRSIQNYNSYMRIQSNQQTKKCEIFVTAAKKLKKWSKCDLFTVWNMAGIMLFTLLVMSSSTNAQGWDRRFGRSGSGSKRSSDSSRICDTHGENETILGTSCNFDEPCLWEWEKPAEGHTGFRNMTPMEIMTKMKQVGPWEFHGPTVDTKNKTDGHFLILAWENSTENAENYTLTSPWFRESNSEACHLEAYIHMHNMQTVMKVVIESNVTTFVPLPKLGNDLNTWERHKQMIGRVKEPFRIVLEVDNNTKVPSHFAIDDIRLVDCFPSNKTCKTSCSDREFQCSEERCIDRNRLCDLGKDCMYGEDEEQDCGKVLPHWNGSCTFETDWCGWHPVSNPNYNITWERTSKPSPKSETGPKTDHTYNNSTGFYLLVDMKVRNADFHRTVLRSPVYAHPPAYNQNSSSPYYQSCQLRFFYHMFGSHIGSLDVELVPKTPRNPWTKPYRFCERSGNQGNIWRRASCKIPSFKGSKKYYLQLTAIRGARGSLGDIAIDDISLSPECFGIGVPLKEKGNYDYEAILNSPNEYPGNLSTAYKFSTCNNTGRSGPSQEQCDAAYNGTLLENEIKIDSARNGVQIWHVPESKSYTLIAKGASGGRGALLNQMTSHGSIVKTTMLLRKGEKIYILVGQEGISGCGQSGSKRGDLLLDRPCTNQSDPSPPPRYSRIFQRRRSQRASPSLSQKQDPFGELSRLNRISRGGGGGGGATIIYKMNGKLIIPILIAAGGGGLGYNASANIMPHGRGLNVSLHPHSGYTQAWGAGGGGGWEGATPNVKTSSLSIAFDDIRRSITAKEKERDNATMLISAGLSHVDGGGLGGFPCEQSDPWGAAGGFGGGGGGCIAGGGGGGYVGGNAFNSLSANGEGGWSYIGKGGLYPSVEPGGHSGPGEFLAIPSFAGCDCEYACVLIDDFDMHTGCVCPENSILRSDGSSCVGRESFHAAYMVVLIVTAAVVFCLVAALCFCLYNRYQKQKMNMMRRKKMGGTDLQLSRLRAASGAGGVLTEYNPNYEFGGETYTLTDLKEIPRENLRLVKALGQGAFGEVYQGFYRHRDGDAVEMPVAVKTLPALSSNQAEMDFLMEALIMSKFNHPNIVHFIGVCFDKHPRFIILELLAGGDLKSFLRESRPKPDKASPLTMRDLLLCAMDVAKGCKYLEDNHFIHRDIAARNCLLTTKGPGRVVKIADFGMARDIYRADYYKKGGKAMLPVKWMPPEAFLDGIFTSKTDVWSYGVLLWEIFSLGYMPYPGRGNQDVMQLITNGGRLEPPSNCPPPVYGIMTQCWHPIPDERPTFSTLLERVGYCLQDPEVVNAPLPVFQRPPSSERDTTLMRPPNPESGTCLRIQAASRYSISTTPDLASPNSSTADYLVPLTHYSFSNPASPPPRPDSQPTSPTTPQIPESESTETMLDEEEPPASGEKLSNSKDNTKYADITVKTGSSNSNNTNSSKPNVNGIDTGVTLSAAGLEKLERGSGAKRPAQYANVGVSKPRLPSPVNLTAGGGATGGDPSDEEIRC</sequence>
<feature type="binding site" evidence="18">
    <location>
        <position position="1137"/>
    </location>
    <ligand>
        <name>ATP</name>
        <dbReference type="ChEBI" id="CHEBI:30616"/>
    </ligand>
</feature>
<dbReference type="Gene3D" id="4.10.400.10">
    <property type="entry name" value="Low-density Lipoprotein Receptor"/>
    <property type="match status" value="1"/>
</dbReference>
<evidence type="ECO:0000256" key="5">
    <source>
        <dbReference type="ARBA" id="ARBA00022692"/>
    </source>
</evidence>
<dbReference type="PANTHER" id="PTHR24416:SF604">
    <property type="entry name" value="RECEPTOR PROTEIN-TYROSINE KINASE"/>
    <property type="match status" value="1"/>
</dbReference>
<evidence type="ECO:0000256" key="8">
    <source>
        <dbReference type="ARBA" id="ARBA00022777"/>
    </source>
</evidence>
<dbReference type="CDD" id="cd00112">
    <property type="entry name" value="LDLa"/>
    <property type="match status" value="1"/>
</dbReference>
<feature type="region of interest" description="Disordered" evidence="19">
    <location>
        <begin position="1539"/>
        <end position="1584"/>
    </location>
</feature>
<dbReference type="InterPro" id="IPR055163">
    <property type="entry name" value="ALK/LTK-like_GRD"/>
</dbReference>
<dbReference type="PROSITE" id="PS01209">
    <property type="entry name" value="LDLRA_1"/>
    <property type="match status" value="1"/>
</dbReference>
<comment type="caution">
    <text evidence="17">Lacks conserved residue(s) required for the propagation of feature annotation.</text>
</comment>
<keyword evidence="6" id="KW-0732">Signal</keyword>
<evidence type="ECO:0000256" key="6">
    <source>
        <dbReference type="ARBA" id="ARBA00022729"/>
    </source>
</evidence>
<dbReference type="InterPro" id="IPR017441">
    <property type="entry name" value="Protein_kinase_ATP_BS"/>
</dbReference>
<evidence type="ECO:0000313" key="23">
    <source>
        <dbReference type="EMBL" id="CAL8099714.1"/>
    </source>
</evidence>
<evidence type="ECO:0000256" key="9">
    <source>
        <dbReference type="ARBA" id="ARBA00022840"/>
    </source>
</evidence>
<feature type="region of interest" description="Disordered" evidence="19">
    <location>
        <begin position="1384"/>
        <end position="1409"/>
    </location>
</feature>
<feature type="region of interest" description="Disordered" evidence="19">
    <location>
        <begin position="723"/>
        <end position="773"/>
    </location>
</feature>
<comment type="subcellular location">
    <subcellularLocation>
        <location evidence="1">Cell membrane</location>
        <topology evidence="1">Single-pass type I membrane protein</topology>
    </subcellularLocation>
</comment>
<dbReference type="SUPFAM" id="SSF56112">
    <property type="entry name" value="Protein kinase-like (PK-like)"/>
    <property type="match status" value="1"/>
</dbReference>
<evidence type="ECO:0000256" key="20">
    <source>
        <dbReference type="SAM" id="Phobius"/>
    </source>
</evidence>
<keyword evidence="7 18" id="KW-0547">Nucleotide-binding</keyword>
<feature type="disulfide bond" evidence="17">
    <location>
        <begin position="363"/>
        <end position="381"/>
    </location>
</feature>
<dbReference type="Proteomes" id="UP001642540">
    <property type="component" value="Unassembled WGS sequence"/>
</dbReference>
<gene>
    <name evidence="23" type="ORF">ODALV1_LOCUS10321</name>
</gene>